<accession>A0ABU2F8V1</accession>
<feature type="compositionally biased region" description="Low complexity" evidence="1">
    <location>
        <begin position="94"/>
        <end position="128"/>
    </location>
</feature>
<dbReference type="InterPro" id="IPR036869">
    <property type="entry name" value="J_dom_sf"/>
</dbReference>
<keyword evidence="2" id="KW-0812">Transmembrane</keyword>
<feature type="compositionally biased region" description="Polar residues" evidence="1">
    <location>
        <begin position="195"/>
        <end position="207"/>
    </location>
</feature>
<evidence type="ECO:0000256" key="2">
    <source>
        <dbReference type="SAM" id="Phobius"/>
    </source>
</evidence>
<dbReference type="SMART" id="SM00271">
    <property type="entry name" value="DnaJ"/>
    <property type="match status" value="1"/>
</dbReference>
<dbReference type="Proteomes" id="UP001259659">
    <property type="component" value="Unassembled WGS sequence"/>
</dbReference>
<keyword evidence="5" id="KW-1185">Reference proteome</keyword>
<feature type="region of interest" description="Disordered" evidence="1">
    <location>
        <begin position="77"/>
        <end position="207"/>
    </location>
</feature>
<evidence type="ECO:0000313" key="4">
    <source>
        <dbReference type="EMBL" id="MDS0258713.1"/>
    </source>
</evidence>
<feature type="transmembrane region" description="Helical" evidence="2">
    <location>
        <begin position="226"/>
        <end position="247"/>
    </location>
</feature>
<dbReference type="SUPFAM" id="SSF46565">
    <property type="entry name" value="Chaperone J-domain"/>
    <property type="match status" value="1"/>
</dbReference>
<dbReference type="InterPro" id="IPR001623">
    <property type="entry name" value="DnaJ_domain"/>
</dbReference>
<keyword evidence="2" id="KW-1133">Transmembrane helix</keyword>
<keyword evidence="2" id="KW-0472">Membrane</keyword>
<proteinExistence type="predicted"/>
<dbReference type="Gene3D" id="1.10.287.110">
    <property type="entry name" value="DnaJ domain"/>
    <property type="match status" value="1"/>
</dbReference>
<dbReference type="EMBL" id="JAMQON010000001">
    <property type="protein sequence ID" value="MDS0258713.1"/>
    <property type="molecule type" value="Genomic_DNA"/>
</dbReference>
<name>A0ABU2F8V1_9EURY</name>
<dbReference type="PANTHER" id="PTHR43096:SF58">
    <property type="entry name" value="CHAPERONE DNAJ-DOMAIN SUPERFAMILY PROTEIN"/>
    <property type="match status" value="1"/>
</dbReference>
<feature type="transmembrane region" description="Helical" evidence="2">
    <location>
        <begin position="259"/>
        <end position="280"/>
    </location>
</feature>
<evidence type="ECO:0000313" key="5">
    <source>
        <dbReference type="Proteomes" id="UP001259659"/>
    </source>
</evidence>
<evidence type="ECO:0000256" key="1">
    <source>
        <dbReference type="SAM" id="MobiDB-lite"/>
    </source>
</evidence>
<dbReference type="PRINTS" id="PR00625">
    <property type="entry name" value="JDOMAIN"/>
</dbReference>
<dbReference type="Pfam" id="PF00226">
    <property type="entry name" value="DnaJ"/>
    <property type="match status" value="1"/>
</dbReference>
<dbReference type="PROSITE" id="PS50076">
    <property type="entry name" value="DNAJ_2"/>
    <property type="match status" value="1"/>
</dbReference>
<protein>
    <submittedName>
        <fullName evidence="4">J domain-containing protein</fullName>
    </submittedName>
</protein>
<feature type="compositionally biased region" description="Low complexity" evidence="1">
    <location>
        <begin position="138"/>
        <end position="161"/>
    </location>
</feature>
<feature type="transmembrane region" description="Helical" evidence="2">
    <location>
        <begin position="300"/>
        <end position="321"/>
    </location>
</feature>
<evidence type="ECO:0000259" key="3">
    <source>
        <dbReference type="PROSITE" id="PS50076"/>
    </source>
</evidence>
<feature type="transmembrane region" description="Helical" evidence="2">
    <location>
        <begin position="363"/>
        <end position="392"/>
    </location>
</feature>
<dbReference type="PANTHER" id="PTHR43096">
    <property type="entry name" value="DNAJ HOMOLOG 1, MITOCHONDRIAL-RELATED"/>
    <property type="match status" value="1"/>
</dbReference>
<sequence length="405" mass="44166">MPSDFYSVLGVSESATNSEIQAALRKQSKRFHPDVCSRDDATDRFKDIQEAGSVLDSSDRAVYDNFSHTIYTKANASVKVRKEWDSQGNPPDFSESSAATESSESSAATESSERNSSTSKPSHQASKARQARERAAEARQAQSQSSESSTATESSEQASKARQARERAEKERQASVNSGANESADKPSDSESVEQENLGSQDYTKTENGSHNNLLSSLIHSVLNSIIWKSSFIASSATILFWSLLVYPVIGGLRSGTAVANLFTPFTFVGSSFFYTSSIFELSWALNYAGLSINLTELNEIWGVISVGFKFLAFVISSIYVQTSVRESGLLQVVSSAIALTTWQLFLFVVSLLAFSILTNFGIISTISAVIILFLPVIIIHGFLSFTANLLGYNMINMIKSRESL</sequence>
<feature type="domain" description="J" evidence="3">
    <location>
        <begin position="4"/>
        <end position="67"/>
    </location>
</feature>
<gene>
    <name evidence="4" type="ORF">NDI56_04720</name>
</gene>
<feature type="transmembrane region" description="Helical" evidence="2">
    <location>
        <begin position="333"/>
        <end position="357"/>
    </location>
</feature>
<reference evidence="4 5" key="1">
    <citation type="submission" date="2022-06" db="EMBL/GenBank/DDBJ databases">
        <title>Haloarcula sp. a new haloarchaeum isolate from saline soil.</title>
        <authorList>
            <person name="Strakova D."/>
            <person name="Galisteo C."/>
            <person name="Sanchez-Porro C."/>
            <person name="Ventosa A."/>
        </authorList>
    </citation>
    <scope>NUCLEOTIDE SEQUENCE [LARGE SCALE GENOMIC DNA]</scope>
    <source>
        <strain evidence="4 5">S1CR25-12</strain>
    </source>
</reference>
<dbReference type="RefSeq" id="WP_310918275.1">
    <property type="nucleotide sequence ID" value="NZ_JAMQON010000001.1"/>
</dbReference>
<feature type="compositionally biased region" description="Basic and acidic residues" evidence="1">
    <location>
        <begin position="163"/>
        <end position="173"/>
    </location>
</feature>
<comment type="caution">
    <text evidence="4">The sequence shown here is derived from an EMBL/GenBank/DDBJ whole genome shotgun (WGS) entry which is preliminary data.</text>
</comment>
<dbReference type="CDD" id="cd06257">
    <property type="entry name" value="DnaJ"/>
    <property type="match status" value="1"/>
</dbReference>
<organism evidence="4 5">
    <name type="scientific">Haloarcula saliterrae</name>
    <dbReference type="NCBI Taxonomy" id="2950534"/>
    <lineage>
        <taxon>Archaea</taxon>
        <taxon>Methanobacteriati</taxon>
        <taxon>Methanobacteriota</taxon>
        <taxon>Stenosarchaea group</taxon>
        <taxon>Halobacteria</taxon>
        <taxon>Halobacteriales</taxon>
        <taxon>Haloarculaceae</taxon>
        <taxon>Haloarcula</taxon>
    </lineage>
</organism>